<protein>
    <submittedName>
        <fullName evidence="1">Uncharacterized protein</fullName>
    </submittedName>
</protein>
<organism evidence="1 2">
    <name type="scientific">Pseudozyma flocculosa</name>
    <dbReference type="NCBI Taxonomy" id="84751"/>
    <lineage>
        <taxon>Eukaryota</taxon>
        <taxon>Fungi</taxon>
        <taxon>Dikarya</taxon>
        <taxon>Basidiomycota</taxon>
        <taxon>Ustilaginomycotina</taxon>
        <taxon>Ustilaginomycetes</taxon>
        <taxon>Ustilaginales</taxon>
        <taxon>Ustilaginaceae</taxon>
        <taxon>Pseudozyma</taxon>
    </lineage>
</organism>
<proteinExistence type="predicted"/>
<accession>A0A5C3F536</accession>
<sequence length="444" mass="46471">MGTAVGPGTSARAAAGSRMVSPRRRALDIRRLGLVLRAIRAHPPCPRMAASTGADCSSGGPSVWVRASSHQHALGRGRSVKLARCCGPTPVRQDSSFAPPILVCICWRAFAGRRYALCIVRPRPSAICPSGPTIVPLLAAVGNPAQDAFALSAYGTWPLQPYRCCTRVQVLADEPIWSAGGHQEGSHWSARVGRQGTVLALGQAPEGHQIGCLTSAPGLPYQRVLASLGTDQWQDRGGLTLPWVLLGAEEVDPLRSLLHRAARASKPPWRVQRMEGSANAARSGGVVVVWDQEAALRYLARCFLGVTNCPHGQAARQGPGCSTGMAGGASQATQGSTARAGHGWCVRRGWPVRVSGRETFSGCPSLRGLPSKPSLLAFCLSALAGWLAGWLAGCLRAPAAAARVPLWLPPSPMPPALPAAPWPGLASPVQRRPVVSAAGPSLPS</sequence>
<gene>
    <name evidence="1" type="ORF">PSFLO_04953</name>
</gene>
<name>A0A5C3F536_9BASI</name>
<reference evidence="1 2" key="1">
    <citation type="submission" date="2018-03" db="EMBL/GenBank/DDBJ databases">
        <authorList>
            <person name="Guldener U."/>
        </authorList>
    </citation>
    <scope>NUCLEOTIDE SEQUENCE [LARGE SCALE GENOMIC DNA]</scope>
    <source>
        <strain evidence="1 2">DAOM196992</strain>
    </source>
</reference>
<dbReference type="Proteomes" id="UP000323386">
    <property type="component" value="Unassembled WGS sequence"/>
</dbReference>
<evidence type="ECO:0000313" key="2">
    <source>
        <dbReference type="Proteomes" id="UP000323386"/>
    </source>
</evidence>
<dbReference type="EMBL" id="OOIP01000014">
    <property type="protein sequence ID" value="SPO39472.1"/>
    <property type="molecule type" value="Genomic_DNA"/>
</dbReference>
<evidence type="ECO:0000313" key="1">
    <source>
        <dbReference type="EMBL" id="SPO39472.1"/>
    </source>
</evidence>
<dbReference type="AlphaFoldDB" id="A0A5C3F536"/>
<keyword evidence="2" id="KW-1185">Reference proteome</keyword>